<gene>
    <name evidence="3" type="ORF">HND93_24730</name>
</gene>
<evidence type="ECO:0000313" key="3">
    <source>
        <dbReference type="EMBL" id="NYZ22925.1"/>
    </source>
</evidence>
<proteinExistence type="predicted"/>
<dbReference type="EMBL" id="JABFDB010000023">
    <property type="protein sequence ID" value="NYZ22925.1"/>
    <property type="molecule type" value="Genomic_DNA"/>
</dbReference>
<comment type="caution">
    <text evidence="3">The sequence shown here is derived from an EMBL/GenBank/DDBJ whole genome shotgun (WGS) entry which is preliminary data.</text>
</comment>
<evidence type="ECO:0000313" key="4">
    <source>
        <dbReference type="Proteomes" id="UP000584642"/>
    </source>
</evidence>
<evidence type="ECO:0000256" key="1">
    <source>
        <dbReference type="SAM" id="MobiDB-lite"/>
    </source>
</evidence>
<keyword evidence="4" id="KW-1185">Reference proteome</keyword>
<reference evidence="3 4" key="1">
    <citation type="submission" date="2020-05" db="EMBL/GenBank/DDBJ databases">
        <title>Azospirillum oleiclasticum sp. nov, a nitrogen-fixing and heavy crude oil-emulsifying bacterium isolated from the crude oil of Yumen Oilfield.</title>
        <authorList>
            <person name="Wu D."/>
            <person name="Cai M."/>
            <person name="Zhang X."/>
        </authorList>
    </citation>
    <scope>NUCLEOTIDE SEQUENCE [LARGE SCALE GENOMIC DNA]</scope>
    <source>
        <strain evidence="3 4">ROY-1-1-2</strain>
    </source>
</reference>
<name>A0ABX2TJW8_9PROT</name>
<organism evidence="3 4">
    <name type="scientific">Azospirillum oleiclasticum</name>
    <dbReference type="NCBI Taxonomy" id="2735135"/>
    <lineage>
        <taxon>Bacteria</taxon>
        <taxon>Pseudomonadati</taxon>
        <taxon>Pseudomonadota</taxon>
        <taxon>Alphaproteobacteria</taxon>
        <taxon>Rhodospirillales</taxon>
        <taxon>Azospirillaceae</taxon>
        <taxon>Azospirillum</taxon>
    </lineage>
</organism>
<accession>A0ABX2TJW8</accession>
<sequence length="191" mass="19597">MTVVETLTAVRRAGRNTPADERAAAPSVAAIGKHPIHPTLVPFPIAFLVATLGSDLAYWRTRDPFWARASSALLKAGLASGAAAATAGTVDYLSIPRARKHSVGPLHALGNTVVLGLAAANLATRRRDPEADILPRGLALSAATAALLGLTAWAGGELIYRHRVGVAEADPPAGGHGADGQRDGSRAPSRA</sequence>
<dbReference type="InterPro" id="IPR019251">
    <property type="entry name" value="DUF2231_TM"/>
</dbReference>
<feature type="domain" description="DUF2231" evidence="2">
    <location>
        <begin position="33"/>
        <end position="167"/>
    </location>
</feature>
<feature type="region of interest" description="Disordered" evidence="1">
    <location>
        <begin position="169"/>
        <end position="191"/>
    </location>
</feature>
<evidence type="ECO:0000259" key="2">
    <source>
        <dbReference type="Pfam" id="PF09990"/>
    </source>
</evidence>
<dbReference type="RefSeq" id="WP_180284705.1">
    <property type="nucleotide sequence ID" value="NZ_JABFDB010000023.1"/>
</dbReference>
<dbReference type="Proteomes" id="UP000584642">
    <property type="component" value="Unassembled WGS sequence"/>
</dbReference>
<protein>
    <submittedName>
        <fullName evidence="3">DUF2231 domain-containing protein</fullName>
    </submittedName>
</protein>
<dbReference type="Pfam" id="PF09990">
    <property type="entry name" value="DUF2231"/>
    <property type="match status" value="1"/>
</dbReference>